<keyword evidence="1" id="KW-0560">Oxidoreductase</keyword>
<dbReference type="Proteomes" id="UP001481413">
    <property type="component" value="Unassembled WGS sequence"/>
</dbReference>
<dbReference type="InterPro" id="IPR003819">
    <property type="entry name" value="TauD/TfdA-like"/>
</dbReference>
<evidence type="ECO:0000313" key="4">
    <source>
        <dbReference type="Proteomes" id="UP001481413"/>
    </source>
</evidence>
<dbReference type="Gene3D" id="3.60.130.10">
    <property type="entry name" value="Clavaminate synthase-like"/>
    <property type="match status" value="2"/>
</dbReference>
<proteinExistence type="predicted"/>
<evidence type="ECO:0000259" key="2">
    <source>
        <dbReference type="Pfam" id="PF02668"/>
    </source>
</evidence>
<name>A0ABP9ZW05_9GAMM</name>
<sequence length="370" mass="41296">MKNDKEGLAMKTPEGMTHHQLTPFISMYTPASESDKNKLSEFIADNRSQFMDVLQSRGCVVFRGFTPVGTEAFEDFVTDTLQIDSWNAFNSKGTPKAVANWLRKWSEKVLGAGDYRRYLGKATVQLGPVENSIQGPHVEGGGLIKRSRYLTLYCDEPGQERAETGMADFSSVYQQLPLALQEKLRSGWNEYLYTTSRPLKLLDKILLRLSPMSCSIDEKGFGLIKGAPCPAVAIVPGTDDIAVQPWAFARNANPQVLKAAQDVFSGRGELTTDSTADALNMRWDVVDKEGESQGWSPQEQYTLFKTIFSNAHLMEWQKGDIALVDNVRMGHWRMDGIQGKRRLIQIQSTPIDITEHTVPDTNPETDALPA</sequence>
<protein>
    <recommendedName>
        <fullName evidence="2">TauD/TfdA-like domain-containing protein</fullName>
    </recommendedName>
</protein>
<evidence type="ECO:0000256" key="1">
    <source>
        <dbReference type="ARBA" id="ARBA00023002"/>
    </source>
</evidence>
<keyword evidence="4" id="KW-1185">Reference proteome</keyword>
<dbReference type="InterPro" id="IPR042098">
    <property type="entry name" value="TauD-like_sf"/>
</dbReference>
<organism evidence="3 4">
    <name type="scientific">Thalassolituus maritimus</name>
    <dbReference type="NCBI Taxonomy" id="484498"/>
    <lineage>
        <taxon>Bacteria</taxon>
        <taxon>Pseudomonadati</taxon>
        <taxon>Pseudomonadota</taxon>
        <taxon>Gammaproteobacteria</taxon>
        <taxon>Oceanospirillales</taxon>
        <taxon>Oceanospirillaceae</taxon>
        <taxon>Thalassolituus</taxon>
    </lineage>
</organism>
<comment type="caution">
    <text evidence="3">The sequence shown here is derived from an EMBL/GenBank/DDBJ whole genome shotgun (WGS) entry which is preliminary data.</text>
</comment>
<evidence type="ECO:0000313" key="3">
    <source>
        <dbReference type="EMBL" id="GAA6144277.1"/>
    </source>
</evidence>
<dbReference type="EMBL" id="BAABWH010000001">
    <property type="protein sequence ID" value="GAA6144277.1"/>
    <property type="molecule type" value="Genomic_DNA"/>
</dbReference>
<reference evidence="3 4" key="1">
    <citation type="submission" date="2024-04" db="EMBL/GenBank/DDBJ databases">
        <title>Draft genome sequence of Thalassolituus maritimus NBRC 116585.</title>
        <authorList>
            <person name="Miyakawa T."/>
            <person name="Kusuya Y."/>
            <person name="Miura T."/>
        </authorList>
    </citation>
    <scope>NUCLEOTIDE SEQUENCE [LARGE SCALE GENOMIC DNA]</scope>
    <source>
        <strain evidence="3 4">5NW40-0001</strain>
    </source>
</reference>
<accession>A0ABP9ZW05</accession>
<dbReference type="Pfam" id="PF02668">
    <property type="entry name" value="TauD"/>
    <property type="match status" value="1"/>
</dbReference>
<feature type="domain" description="TauD/TfdA-like" evidence="2">
    <location>
        <begin position="35"/>
        <end position="343"/>
    </location>
</feature>
<dbReference type="SUPFAM" id="SSF51197">
    <property type="entry name" value="Clavaminate synthase-like"/>
    <property type="match status" value="1"/>
</dbReference>
<gene>
    <name evidence="3" type="ORF">NBRC116585_03940</name>
</gene>